<evidence type="ECO:0000313" key="8">
    <source>
        <dbReference type="EMBL" id="NWI70892.1"/>
    </source>
</evidence>
<dbReference type="FunFam" id="3.30.160.60:FF:002343">
    <property type="entry name" value="Zinc finger protein 33A"/>
    <property type="match status" value="1"/>
</dbReference>
<gene>
    <name evidence="8" type="primary">Znf180</name>
    <name evidence="8" type="ORF">TODMEX_R05992</name>
</gene>
<feature type="domain" description="C2H2-type" evidence="7">
    <location>
        <begin position="21"/>
        <end position="48"/>
    </location>
</feature>
<dbReference type="GO" id="GO:0000978">
    <property type="term" value="F:RNA polymerase II cis-regulatory region sequence-specific DNA binding"/>
    <property type="evidence" value="ECO:0007669"/>
    <property type="project" value="TreeGrafter"/>
</dbReference>
<feature type="non-terminal residue" evidence="8">
    <location>
        <position position="1"/>
    </location>
</feature>
<dbReference type="GO" id="GO:0000981">
    <property type="term" value="F:DNA-binding transcription factor activity, RNA polymerase II-specific"/>
    <property type="evidence" value="ECO:0007669"/>
    <property type="project" value="TreeGrafter"/>
</dbReference>
<sequence>NFRVSSHLIFHRKLHIGERPYPCLECGKSFSRISHLRNHQRAHTGERPSKYMQCGK</sequence>
<feature type="domain" description="C2H2-type" evidence="7">
    <location>
        <begin position="1"/>
        <end position="20"/>
    </location>
</feature>
<dbReference type="GO" id="GO:0008270">
    <property type="term" value="F:zinc ion binding"/>
    <property type="evidence" value="ECO:0007669"/>
    <property type="project" value="UniProtKB-KW"/>
</dbReference>
<keyword evidence="5" id="KW-0539">Nucleus</keyword>
<keyword evidence="1" id="KW-0479">Metal-binding</keyword>
<dbReference type="AlphaFoldDB" id="A0A851DQD1"/>
<dbReference type="Gene3D" id="3.30.160.60">
    <property type="entry name" value="Classic Zinc Finger"/>
    <property type="match status" value="2"/>
</dbReference>
<feature type="non-terminal residue" evidence="8">
    <location>
        <position position="56"/>
    </location>
</feature>
<evidence type="ECO:0000256" key="3">
    <source>
        <dbReference type="ARBA" id="ARBA00022771"/>
    </source>
</evidence>
<dbReference type="PANTHER" id="PTHR23235:SF142">
    <property type="entry name" value="ZINC FINGER PROTEIN 384"/>
    <property type="match status" value="1"/>
</dbReference>
<proteinExistence type="predicted"/>
<dbReference type="Pfam" id="PF00096">
    <property type="entry name" value="zf-C2H2"/>
    <property type="match status" value="1"/>
</dbReference>
<keyword evidence="4" id="KW-0862">Zinc</keyword>
<comment type="caution">
    <text evidence="8">The sequence shown here is derived from an EMBL/GenBank/DDBJ whole genome shotgun (WGS) entry which is preliminary data.</text>
</comment>
<organism evidence="8 9">
    <name type="scientific">Todus mexicanus</name>
    <name type="common">Puerto Rican tody</name>
    <dbReference type="NCBI Taxonomy" id="135184"/>
    <lineage>
        <taxon>Eukaryota</taxon>
        <taxon>Metazoa</taxon>
        <taxon>Chordata</taxon>
        <taxon>Craniata</taxon>
        <taxon>Vertebrata</taxon>
        <taxon>Euteleostomi</taxon>
        <taxon>Archelosauria</taxon>
        <taxon>Archosauria</taxon>
        <taxon>Dinosauria</taxon>
        <taxon>Saurischia</taxon>
        <taxon>Theropoda</taxon>
        <taxon>Coelurosauria</taxon>
        <taxon>Aves</taxon>
        <taxon>Neognathae</taxon>
        <taxon>Neoaves</taxon>
        <taxon>Telluraves</taxon>
        <taxon>Coraciimorphae</taxon>
        <taxon>Coraciiformes</taxon>
        <taxon>Todidae</taxon>
        <taxon>Todus</taxon>
    </lineage>
</organism>
<reference evidence="8" key="1">
    <citation type="submission" date="2019-10" db="EMBL/GenBank/DDBJ databases">
        <title>Bird 10,000 Genomes (B10K) Project - Family phase.</title>
        <authorList>
            <person name="Zhang G."/>
        </authorList>
    </citation>
    <scope>NUCLEOTIDE SEQUENCE</scope>
    <source>
        <strain evidence="8">B10K-DU-002-69</strain>
        <tissue evidence="8">Muscle</tissue>
    </source>
</reference>
<dbReference type="InterPro" id="IPR036236">
    <property type="entry name" value="Znf_C2H2_sf"/>
</dbReference>
<dbReference type="PROSITE" id="PS50157">
    <property type="entry name" value="ZINC_FINGER_C2H2_2"/>
    <property type="match status" value="2"/>
</dbReference>
<evidence type="ECO:0000256" key="6">
    <source>
        <dbReference type="PROSITE-ProRule" id="PRU00042"/>
    </source>
</evidence>
<evidence type="ECO:0000256" key="5">
    <source>
        <dbReference type="ARBA" id="ARBA00023242"/>
    </source>
</evidence>
<dbReference type="PROSITE" id="PS00028">
    <property type="entry name" value="ZINC_FINGER_C2H2_1"/>
    <property type="match status" value="1"/>
</dbReference>
<dbReference type="SMART" id="SM00355">
    <property type="entry name" value="ZnF_C2H2"/>
    <property type="match status" value="1"/>
</dbReference>
<dbReference type="EMBL" id="WEIS01095758">
    <property type="protein sequence ID" value="NWI70892.1"/>
    <property type="molecule type" value="Genomic_DNA"/>
</dbReference>
<evidence type="ECO:0000256" key="2">
    <source>
        <dbReference type="ARBA" id="ARBA00022737"/>
    </source>
</evidence>
<evidence type="ECO:0000259" key="7">
    <source>
        <dbReference type="PROSITE" id="PS50157"/>
    </source>
</evidence>
<dbReference type="InterPro" id="IPR013087">
    <property type="entry name" value="Znf_C2H2_type"/>
</dbReference>
<evidence type="ECO:0000313" key="9">
    <source>
        <dbReference type="Proteomes" id="UP000660247"/>
    </source>
</evidence>
<name>A0A851DQD1_TODME</name>
<dbReference type="PANTHER" id="PTHR23235">
    <property type="entry name" value="KRUEPPEL-LIKE TRANSCRIPTION FACTOR"/>
    <property type="match status" value="1"/>
</dbReference>
<dbReference type="SUPFAM" id="SSF57667">
    <property type="entry name" value="beta-beta-alpha zinc fingers"/>
    <property type="match status" value="1"/>
</dbReference>
<dbReference type="Proteomes" id="UP000660247">
    <property type="component" value="Unassembled WGS sequence"/>
</dbReference>
<evidence type="ECO:0000256" key="4">
    <source>
        <dbReference type="ARBA" id="ARBA00022833"/>
    </source>
</evidence>
<keyword evidence="9" id="KW-1185">Reference proteome</keyword>
<keyword evidence="3 6" id="KW-0863">Zinc-finger</keyword>
<accession>A0A851DQD1</accession>
<protein>
    <submittedName>
        <fullName evidence="8">ZN180 protein</fullName>
    </submittedName>
</protein>
<keyword evidence="2" id="KW-0677">Repeat</keyword>
<evidence type="ECO:0000256" key="1">
    <source>
        <dbReference type="ARBA" id="ARBA00022723"/>
    </source>
</evidence>
<dbReference type="OrthoDB" id="9893417at2759"/>